<evidence type="ECO:0000313" key="4">
    <source>
        <dbReference type="Proteomes" id="UP001229421"/>
    </source>
</evidence>
<feature type="transmembrane region" description="Helical" evidence="2">
    <location>
        <begin position="59"/>
        <end position="86"/>
    </location>
</feature>
<keyword evidence="2" id="KW-1133">Transmembrane helix</keyword>
<feature type="region of interest" description="Disordered" evidence="1">
    <location>
        <begin position="208"/>
        <end position="227"/>
    </location>
</feature>
<dbReference type="AlphaFoldDB" id="A0AAD8L5U9"/>
<dbReference type="Proteomes" id="UP001229421">
    <property type="component" value="Unassembled WGS sequence"/>
</dbReference>
<dbReference type="EMBL" id="JAUHHV010000002">
    <property type="protein sequence ID" value="KAK1433301.1"/>
    <property type="molecule type" value="Genomic_DNA"/>
</dbReference>
<accession>A0AAD8L5U9</accession>
<protein>
    <recommendedName>
        <fullName evidence="5">DUF4408 domain-containing protein</fullName>
    </recommendedName>
</protein>
<proteinExistence type="predicted"/>
<evidence type="ECO:0000256" key="1">
    <source>
        <dbReference type="SAM" id="MobiDB-lite"/>
    </source>
</evidence>
<reference evidence="3" key="1">
    <citation type="journal article" date="2023" name="bioRxiv">
        <title>Improved chromosome-level genome assembly for marigold (Tagetes erecta).</title>
        <authorList>
            <person name="Jiang F."/>
            <person name="Yuan L."/>
            <person name="Wang S."/>
            <person name="Wang H."/>
            <person name="Xu D."/>
            <person name="Wang A."/>
            <person name="Fan W."/>
        </authorList>
    </citation>
    <scope>NUCLEOTIDE SEQUENCE</scope>
    <source>
        <strain evidence="3">WSJ</strain>
        <tissue evidence="3">Leaf</tissue>
    </source>
</reference>
<keyword evidence="2" id="KW-0472">Membrane</keyword>
<organism evidence="3 4">
    <name type="scientific">Tagetes erecta</name>
    <name type="common">African marigold</name>
    <dbReference type="NCBI Taxonomy" id="13708"/>
    <lineage>
        <taxon>Eukaryota</taxon>
        <taxon>Viridiplantae</taxon>
        <taxon>Streptophyta</taxon>
        <taxon>Embryophyta</taxon>
        <taxon>Tracheophyta</taxon>
        <taxon>Spermatophyta</taxon>
        <taxon>Magnoliopsida</taxon>
        <taxon>eudicotyledons</taxon>
        <taxon>Gunneridae</taxon>
        <taxon>Pentapetalae</taxon>
        <taxon>asterids</taxon>
        <taxon>campanulids</taxon>
        <taxon>Asterales</taxon>
        <taxon>Asteraceae</taxon>
        <taxon>Asteroideae</taxon>
        <taxon>Heliantheae alliance</taxon>
        <taxon>Tageteae</taxon>
        <taxon>Tagetes</taxon>
    </lineage>
</organism>
<feature type="transmembrane region" description="Helical" evidence="2">
    <location>
        <begin position="29"/>
        <end position="47"/>
    </location>
</feature>
<dbReference type="PANTHER" id="PTHR33640:SF3">
    <property type="entry name" value="DUF4408 DOMAIN-CONTAINING PROTEIN"/>
    <property type="match status" value="1"/>
</dbReference>
<keyword evidence="4" id="KW-1185">Reference proteome</keyword>
<comment type="caution">
    <text evidence="3">The sequence shown here is derived from an EMBL/GenBank/DDBJ whole genome shotgun (WGS) entry which is preliminary data.</text>
</comment>
<evidence type="ECO:0008006" key="5">
    <source>
        <dbReference type="Google" id="ProtNLM"/>
    </source>
</evidence>
<gene>
    <name evidence="3" type="ORF">QVD17_10211</name>
</gene>
<dbReference type="PANTHER" id="PTHR33640">
    <property type="entry name" value="TRANSMEMBRANE PROTEIN"/>
    <property type="match status" value="1"/>
</dbReference>
<keyword evidence="2" id="KW-0812">Transmembrane</keyword>
<sequence>MNIFDIHNIKTEKQNAMLQYRRFKNLTKLFRFIELFSALILLSWISTRLPFIINITCDYFRQLISVIVSPLFIFLIGNLIVLTLLLKSGQITSNFSVLDVAGSDLYDEIVNTVTEDTVTDTDPVPVPVHVPPVEIVYQDKQMISEVNSKPMVNYCCKENDEGMKKRLCDSVSDLDLKVYQRSRSENLMKIKGDLESDKVVDRKLKRSETEIGRRRDEATAEEEKSVVDELSNEEFQRRIEVFIAKQVRFHQEEKLSIVPHTHF</sequence>
<evidence type="ECO:0000256" key="2">
    <source>
        <dbReference type="SAM" id="Phobius"/>
    </source>
</evidence>
<name>A0AAD8L5U9_TARER</name>
<evidence type="ECO:0000313" key="3">
    <source>
        <dbReference type="EMBL" id="KAK1433301.1"/>
    </source>
</evidence>